<sequence length="961" mass="108309">MLSSSNAADEKCPMCNVSIQMWTTERKNLHKSTCCETFIMYCHRCPACHKQISGRASRAHLRRCAAMLNMDLFSLMSLSCRDHRFIRHETEDIHTACALSLSIHEETKRRKSEEILAQKINPIDLDSPLHLLLSSEQRERIFAEKLESILLEVKRIDKHVKEYNNNNNLITQSKLWNLASTELNRNDDITQVYYVNDLVPPLSPTLNGLNSDIFSMSQIPGYVSIHSKLKCESNTDVNDEYKEERCCDDGDDDVKTEYEQLSPRYSVKSDKKYNTSESSIFVSTPSSRCSAYVDSNNSSPFLSMVGNNLCSDLCLVLDDGDLIPAHKFIFAAWNLNVNYLQSDILEIHHVSKDELIKLLQILYSGDQTKLTNEYVNHTSKALQSLMKNWGLNSLNPEDCRLSHSPDIPAVYKVEDVNDYLDSHFTPTVSVQTSPLAVLQTVGVQSTIENPTYSPLLTDSYSHKLNSVIITDDCYTNPTCSLVDSNIDLLILPVGQLVHKQKHSLITTQSSLTSPVISVKTPVVTTVSKVYPSNTAQFSRDLFLASDDDDNGMAENGSDISVEIHHNSPIQQQTLQCADSSNLNDELKITIDLTEPETISNNSPILVTNSPTATTCTNLSPTLNNIFQTTPESFRNSWLDDETTPSPLIKRLRLSNNDEMISKCISYMTATTTTDNNSNSSAINTIHSDFDSSTGKSILTDSVLDCLNTNTFDNIDNINNFDCNNKTHIINEKLFTNHNNIKYCSKTSDPSQLLTPDKHLLNSMDGSVNTTPVPITPLPRYEEMMTPELKCALSKYGVKPLPRKRAVLLLKEIYNQLHRYEESDSENDNQLILNEPTRIEDHNDRLQENCINKRKKCNKRLNKSKRIISNVSTSTHNRSLSSRLENDSVDCQQTLSLSTSISTKMTTAISPSVVFNDELQFSSSHENVLYELPDCSNSQELDDLSQKQVNKDKHPKVKVFML</sequence>
<reference evidence="1" key="2">
    <citation type="journal article" date="2023" name="Infect Dis Poverty">
        <title>Chromosome-scale genome of the human blood fluke Schistosoma mekongi and its implications for public health.</title>
        <authorList>
            <person name="Zhou M."/>
            <person name="Xu L."/>
            <person name="Xu D."/>
            <person name="Chen W."/>
            <person name="Khan J."/>
            <person name="Hu Y."/>
            <person name="Huang H."/>
            <person name="Wei H."/>
            <person name="Zhang Y."/>
            <person name="Chusongsang P."/>
            <person name="Tanasarnprasert K."/>
            <person name="Hu X."/>
            <person name="Limpanont Y."/>
            <person name="Lv Z."/>
        </authorList>
    </citation>
    <scope>NUCLEOTIDE SEQUENCE</scope>
    <source>
        <strain evidence="1">LV_2022a</strain>
    </source>
</reference>
<accession>A0AAE1ZB23</accession>
<proteinExistence type="predicted"/>
<reference evidence="1" key="1">
    <citation type="submission" date="2022-04" db="EMBL/GenBank/DDBJ databases">
        <authorList>
            <person name="Xu L."/>
            <person name="Lv Z."/>
        </authorList>
    </citation>
    <scope>NUCLEOTIDE SEQUENCE</scope>
    <source>
        <strain evidence="1">LV_2022a</strain>
    </source>
</reference>
<organism evidence="1 2">
    <name type="scientific">Schistosoma mekongi</name>
    <name type="common">Parasitic worm</name>
    <dbReference type="NCBI Taxonomy" id="38744"/>
    <lineage>
        <taxon>Eukaryota</taxon>
        <taxon>Metazoa</taxon>
        <taxon>Spiralia</taxon>
        <taxon>Lophotrochozoa</taxon>
        <taxon>Platyhelminthes</taxon>
        <taxon>Trematoda</taxon>
        <taxon>Digenea</taxon>
        <taxon>Strigeidida</taxon>
        <taxon>Schistosomatoidea</taxon>
        <taxon>Schistosomatidae</taxon>
        <taxon>Schistosoma</taxon>
    </lineage>
</organism>
<dbReference type="PANTHER" id="PTHR21541">
    <property type="entry name" value="BTB POZ DOMAIN CONTAINING 12"/>
    <property type="match status" value="1"/>
</dbReference>
<dbReference type="AlphaFoldDB" id="A0AAE1ZB23"/>
<dbReference type="Gene3D" id="3.30.710.10">
    <property type="entry name" value="Potassium Channel Kv1.1, Chain A"/>
    <property type="match status" value="1"/>
</dbReference>
<dbReference type="GO" id="GO:0033557">
    <property type="term" value="C:Slx1-Slx4 complex"/>
    <property type="evidence" value="ECO:0007669"/>
    <property type="project" value="TreeGrafter"/>
</dbReference>
<dbReference type="GO" id="GO:0000712">
    <property type="term" value="P:resolution of meiotic recombination intermediates"/>
    <property type="evidence" value="ECO:0007669"/>
    <property type="project" value="TreeGrafter"/>
</dbReference>
<dbReference type="PANTHER" id="PTHR21541:SF3">
    <property type="entry name" value="STRUCTURE-SPECIFIC ENDONUCLEASE SUBUNIT SLX4"/>
    <property type="match status" value="1"/>
</dbReference>
<gene>
    <name evidence="1" type="ORF">MN116_005668</name>
</gene>
<dbReference type="CDD" id="cd18186">
    <property type="entry name" value="BTB_POZ_ZBTB_KLHL-like"/>
    <property type="match status" value="1"/>
</dbReference>
<name>A0AAE1ZB23_SCHME</name>
<evidence type="ECO:0000313" key="1">
    <source>
        <dbReference type="EMBL" id="KAK4470062.1"/>
    </source>
</evidence>
<evidence type="ECO:0008006" key="3">
    <source>
        <dbReference type="Google" id="ProtNLM"/>
    </source>
</evidence>
<evidence type="ECO:0000313" key="2">
    <source>
        <dbReference type="Proteomes" id="UP001292079"/>
    </source>
</evidence>
<protein>
    <recommendedName>
        <fullName evidence="3">BTB domain-containing protein</fullName>
    </recommendedName>
</protein>
<dbReference type="CDD" id="cd22999">
    <property type="entry name" value="SAP_SLX4"/>
    <property type="match status" value="1"/>
</dbReference>
<dbReference type="EMBL" id="JALJAT010000004">
    <property type="protein sequence ID" value="KAK4470062.1"/>
    <property type="molecule type" value="Genomic_DNA"/>
</dbReference>
<dbReference type="InterPro" id="IPR011333">
    <property type="entry name" value="SKP1/BTB/POZ_sf"/>
</dbReference>
<comment type="caution">
    <text evidence="1">The sequence shown here is derived from an EMBL/GenBank/DDBJ whole genome shotgun (WGS) entry which is preliminary data.</text>
</comment>
<dbReference type="Proteomes" id="UP001292079">
    <property type="component" value="Unassembled WGS sequence"/>
</dbReference>
<keyword evidence="2" id="KW-1185">Reference proteome</keyword>